<dbReference type="Pfam" id="PF05193">
    <property type="entry name" value="Peptidase_M16_C"/>
    <property type="match status" value="1"/>
</dbReference>
<comment type="similarity">
    <text evidence="1">Belongs to the peptidase M16 family.</text>
</comment>
<dbReference type="GO" id="GO:0006508">
    <property type="term" value="P:proteolysis"/>
    <property type="evidence" value="ECO:0007669"/>
    <property type="project" value="UniProtKB-KW"/>
</dbReference>
<dbReference type="GO" id="GO:0046872">
    <property type="term" value="F:metal ion binding"/>
    <property type="evidence" value="ECO:0007669"/>
    <property type="project" value="InterPro"/>
</dbReference>
<name>A0A4Y1WPA6_9BACT</name>
<evidence type="ECO:0000256" key="3">
    <source>
        <dbReference type="ARBA" id="ARBA00022801"/>
    </source>
</evidence>
<dbReference type="GO" id="GO:0008237">
    <property type="term" value="F:metallopeptidase activity"/>
    <property type="evidence" value="ECO:0007669"/>
    <property type="project" value="UniProtKB-KW"/>
</dbReference>
<dbReference type="InterPro" id="IPR011249">
    <property type="entry name" value="Metalloenz_LuxS/M16"/>
</dbReference>
<keyword evidence="9" id="KW-1185">Reference proteome</keyword>
<dbReference type="KEGG" id="acou:A5CBH24_02560"/>
<dbReference type="Gene3D" id="3.30.830.10">
    <property type="entry name" value="Metalloenzyme, LuxS/M16 peptidase-like"/>
    <property type="match status" value="2"/>
</dbReference>
<evidence type="ECO:0000259" key="6">
    <source>
        <dbReference type="Pfam" id="PF00675"/>
    </source>
</evidence>
<dbReference type="InterPro" id="IPR007863">
    <property type="entry name" value="Peptidase_M16_C"/>
</dbReference>
<dbReference type="PANTHER" id="PTHR43690">
    <property type="entry name" value="NARDILYSIN"/>
    <property type="match status" value="1"/>
</dbReference>
<sequence length="422" mass="48106">MHYLRLKPHTMIPYKRHTLSNGLTVAVNRDRQSKLAAVNILYKVGARNEDPARTGFAHLFEHLMFRGTRDVPDFDLPVQMACGDNNAFTNNDYTDFYITLPKDNIETALWLEADRMTGLDISPEALETEKRVVIEEYKQRYLNQPYGDQGMLLRSLAYTLHPYRWATIGLTPDHVARATIDEVRAFYLRWYHPSNAILSVSADIDEERVFELAERYFAPIAYTPSAAGPLPAEPEQTAERRLEVERDVPATAVTVAYPMGDRLSRDFYLGDMASDILSGGDSARLYERLVKRDRLFSSVNAYITGDVDPGLFVLTGHLLPGRTVEEAEEAFAREIEEMQTLPASDYEIEKVKNKFEANALFGELNVMNKAMNLGYYEMLGDPGLVNREVELYRSVTAAELTDFARRTFRAARRSTLIYRATR</sequence>
<keyword evidence="4" id="KW-0862">Zinc</keyword>
<keyword evidence="3" id="KW-0378">Hydrolase</keyword>
<dbReference type="InterPro" id="IPR050626">
    <property type="entry name" value="Peptidase_M16"/>
</dbReference>
<evidence type="ECO:0000256" key="4">
    <source>
        <dbReference type="ARBA" id="ARBA00022833"/>
    </source>
</evidence>
<dbReference type="PANTHER" id="PTHR43690:SF17">
    <property type="entry name" value="PROTEIN YHJJ"/>
    <property type="match status" value="1"/>
</dbReference>
<keyword evidence="5" id="KW-0482">Metalloprotease</keyword>
<dbReference type="EMBL" id="AP019735">
    <property type="protein sequence ID" value="BBL02943.1"/>
    <property type="molecule type" value="Genomic_DNA"/>
</dbReference>
<dbReference type="Proteomes" id="UP000318946">
    <property type="component" value="Chromosome"/>
</dbReference>
<protein>
    <submittedName>
        <fullName evidence="8">Zinc protease</fullName>
    </submittedName>
</protein>
<accession>A0A4Y1WPA6</accession>
<feature type="domain" description="Peptidase M16 N-terminal" evidence="6">
    <location>
        <begin position="25"/>
        <end position="139"/>
    </location>
</feature>
<gene>
    <name evidence="8" type="ORF">A5CBH24_02560</name>
</gene>
<organism evidence="8 9">
    <name type="scientific">Alistipes communis</name>
    <dbReference type="NCBI Taxonomy" id="2585118"/>
    <lineage>
        <taxon>Bacteria</taxon>
        <taxon>Pseudomonadati</taxon>
        <taxon>Bacteroidota</taxon>
        <taxon>Bacteroidia</taxon>
        <taxon>Bacteroidales</taxon>
        <taxon>Rikenellaceae</taxon>
        <taxon>Alistipes</taxon>
    </lineage>
</organism>
<dbReference type="Pfam" id="PF00675">
    <property type="entry name" value="Peptidase_M16"/>
    <property type="match status" value="1"/>
</dbReference>
<evidence type="ECO:0000256" key="5">
    <source>
        <dbReference type="ARBA" id="ARBA00023049"/>
    </source>
</evidence>
<evidence type="ECO:0000259" key="7">
    <source>
        <dbReference type="Pfam" id="PF05193"/>
    </source>
</evidence>
<reference evidence="9" key="1">
    <citation type="submission" date="2019-06" db="EMBL/GenBank/DDBJ databases">
        <title>Alistipes onderdonkii subsp. vulgaris subsp. nov., Alistipes dispar sp. nov. and Alistipes communis sp. nov., isolated from human faeces, and creation of Alistipes onderdonkii subsp. onderdonkii subsp. nov.</title>
        <authorList>
            <person name="Sakamoto M."/>
            <person name="Ikeyama N."/>
            <person name="Ogata Y."/>
            <person name="Suda W."/>
            <person name="Iino T."/>
            <person name="Hattori M."/>
            <person name="Ohkuma M."/>
        </authorList>
    </citation>
    <scope>NUCLEOTIDE SEQUENCE [LARGE SCALE GENOMIC DNA]</scope>
    <source>
        <strain evidence="9">5CBH24</strain>
    </source>
</reference>
<dbReference type="AlphaFoldDB" id="A0A4Y1WPA6"/>
<proteinExistence type="inferred from homology"/>
<keyword evidence="2 8" id="KW-0645">Protease</keyword>
<evidence type="ECO:0000313" key="9">
    <source>
        <dbReference type="Proteomes" id="UP000318946"/>
    </source>
</evidence>
<feature type="domain" description="Peptidase M16 C-terminal" evidence="7">
    <location>
        <begin position="178"/>
        <end position="354"/>
    </location>
</feature>
<evidence type="ECO:0000313" key="8">
    <source>
        <dbReference type="EMBL" id="BBL02943.1"/>
    </source>
</evidence>
<evidence type="ECO:0000256" key="2">
    <source>
        <dbReference type="ARBA" id="ARBA00022670"/>
    </source>
</evidence>
<dbReference type="SUPFAM" id="SSF63411">
    <property type="entry name" value="LuxS/MPP-like metallohydrolase"/>
    <property type="match status" value="2"/>
</dbReference>
<dbReference type="InterPro" id="IPR011765">
    <property type="entry name" value="Pept_M16_N"/>
</dbReference>
<evidence type="ECO:0000256" key="1">
    <source>
        <dbReference type="ARBA" id="ARBA00007261"/>
    </source>
</evidence>